<name>A0A665U5N4_ECHNA</name>
<dbReference type="PROSITE" id="PS01286">
    <property type="entry name" value="FA58C_2"/>
    <property type="match status" value="1"/>
</dbReference>
<dbReference type="Pfam" id="PF13620">
    <property type="entry name" value="CarboxypepD_reg"/>
    <property type="match status" value="1"/>
</dbReference>
<organism evidence="7 8">
    <name type="scientific">Echeneis naucrates</name>
    <name type="common">Live sharksucker</name>
    <dbReference type="NCBI Taxonomy" id="173247"/>
    <lineage>
        <taxon>Eukaryota</taxon>
        <taxon>Metazoa</taxon>
        <taxon>Chordata</taxon>
        <taxon>Craniata</taxon>
        <taxon>Vertebrata</taxon>
        <taxon>Euteleostomi</taxon>
        <taxon>Actinopterygii</taxon>
        <taxon>Neopterygii</taxon>
        <taxon>Teleostei</taxon>
        <taxon>Neoteleostei</taxon>
        <taxon>Acanthomorphata</taxon>
        <taxon>Carangaria</taxon>
        <taxon>Carangiformes</taxon>
        <taxon>Echeneidae</taxon>
        <taxon>Echeneis</taxon>
    </lineage>
</organism>
<dbReference type="GO" id="GO:0008270">
    <property type="term" value="F:zinc ion binding"/>
    <property type="evidence" value="ECO:0007669"/>
    <property type="project" value="InterPro"/>
</dbReference>
<dbReference type="InterPro" id="IPR008969">
    <property type="entry name" value="CarboxyPept-like_regulatory"/>
</dbReference>
<dbReference type="SUPFAM" id="SSF49464">
    <property type="entry name" value="Carboxypeptidase regulatory domain-like"/>
    <property type="match status" value="1"/>
</dbReference>
<dbReference type="SUPFAM" id="SSF49785">
    <property type="entry name" value="Galactose-binding domain-like"/>
    <property type="match status" value="1"/>
</dbReference>
<evidence type="ECO:0000256" key="1">
    <source>
        <dbReference type="ARBA" id="ARBA00005988"/>
    </source>
</evidence>
<dbReference type="InterPro" id="IPR000834">
    <property type="entry name" value="Peptidase_M14"/>
</dbReference>
<dbReference type="PANTHER" id="PTHR11532:SF48">
    <property type="entry name" value="ADIPOCYTE ENHANCER-BINDING PROTEIN 1"/>
    <property type="match status" value="1"/>
</dbReference>
<dbReference type="PROSITE" id="PS00132">
    <property type="entry name" value="CARBOXYPEPT_ZN_1"/>
    <property type="match status" value="1"/>
</dbReference>
<dbReference type="Proteomes" id="UP000472264">
    <property type="component" value="Chromosome 9"/>
</dbReference>
<sequence>MDIFCGAWCANSEDRIHWFEIDARRETEFTGVITQGRDSSNENDFVTSYFLAFSNDTREWTTIHDGYADWLFFGNNDKDTPVMNQLAESVVARYIRIIPQSWNGSLCMRLEVLGCPILDPADVQYRQNEVTPVDYLEFKHHSYSEMVALMKSVNEECPNITSIYSLGRSSKGKEIMAMVISGNPTEHEIGEPEFRFTAGLHGNEAVGREMLLLLMQYLCKEYKDRNPRAQQLVEGIRIHLVPSLNPDGHEEAFDVGSELSSWTTGHFTDNGFDIFKNFPDLNSILWDAEDKGLVPKLTPNHHVPIPENAEVNSSTRAIISWMNTYPFVLGANFQGGETIVAYPYDSLRLNNAGYQYAEPEDEPRVIPDESLFRWLAVSYASTHLTMTHNYHGSCHGGTAAGMHGIVNRAKWKPITGSMNDFSYLHTNCFELSIFLGCDKFPHQSELAREWEKNREAMLIFMEQVHRGIRGIVKDQQGNPIANATISVEGIHHDVTTAPTGDYWRLLNPGEYRVTARAEGFSPVTKLCVVGYQSGATACSFNLAKSNWDRIKQIMALNGNNNNGYSSNSRVTTEQQRRIKIARLRRLRQQKLMRLRSSTTTTTTTTTLPPTTTTPIPTTPETTTSWYDSWVINEGQSSTPGGFTDSILDYNYEYKIDDY</sequence>
<dbReference type="InterPro" id="IPR050753">
    <property type="entry name" value="Peptidase_M14_domain"/>
</dbReference>
<dbReference type="FunFam" id="2.60.40.1120:FF:000007">
    <property type="entry name" value="Carboxypeptidase X, M14 family member 2"/>
    <property type="match status" value="1"/>
</dbReference>
<comment type="similarity">
    <text evidence="1 3">Belongs to the peptidase M14 family.</text>
</comment>
<feature type="domain" description="Peptidase M14" evidence="6">
    <location>
        <begin position="139"/>
        <end position="464"/>
    </location>
</feature>
<reference evidence="7" key="1">
    <citation type="submission" date="2021-04" db="EMBL/GenBank/DDBJ databases">
        <authorList>
            <consortium name="Wellcome Sanger Institute Data Sharing"/>
        </authorList>
    </citation>
    <scope>NUCLEOTIDE SEQUENCE [LARGE SCALE GENOMIC DNA]</scope>
</reference>
<protein>
    <submittedName>
        <fullName evidence="7">Si:ch1073-459j12.1</fullName>
    </submittedName>
</protein>
<evidence type="ECO:0000256" key="3">
    <source>
        <dbReference type="PROSITE-ProRule" id="PRU01379"/>
    </source>
</evidence>
<dbReference type="Pfam" id="PF00754">
    <property type="entry name" value="F5_F8_type_C"/>
    <property type="match status" value="1"/>
</dbReference>
<evidence type="ECO:0000313" key="7">
    <source>
        <dbReference type="Ensembl" id="ENSENLP00000014812.1"/>
    </source>
</evidence>
<dbReference type="GO" id="GO:0006518">
    <property type="term" value="P:peptide metabolic process"/>
    <property type="evidence" value="ECO:0007669"/>
    <property type="project" value="TreeGrafter"/>
</dbReference>
<evidence type="ECO:0000256" key="4">
    <source>
        <dbReference type="SAM" id="MobiDB-lite"/>
    </source>
</evidence>
<dbReference type="CDD" id="cd11308">
    <property type="entry name" value="Peptidase_M14NE-CP-C_like"/>
    <property type="match status" value="1"/>
</dbReference>
<dbReference type="PROSITE" id="PS50022">
    <property type="entry name" value="FA58C_3"/>
    <property type="match status" value="1"/>
</dbReference>
<dbReference type="InterPro" id="IPR057246">
    <property type="entry name" value="CARBOXYPEPT_ZN_1"/>
</dbReference>
<proteinExistence type="inferred from homology"/>
<accession>A0A665U5N4</accession>
<dbReference type="Ensembl" id="ENSENLT00000015402.1">
    <property type="protein sequence ID" value="ENSENLP00000014812.1"/>
    <property type="gene ID" value="ENSENLG00000006706.1"/>
</dbReference>
<dbReference type="PRINTS" id="PR00765">
    <property type="entry name" value="CRBOXYPTASEA"/>
</dbReference>
<dbReference type="SUPFAM" id="SSF53187">
    <property type="entry name" value="Zn-dependent exopeptidases"/>
    <property type="match status" value="1"/>
</dbReference>
<dbReference type="Gene3D" id="2.60.120.260">
    <property type="entry name" value="Galactose-binding domain-like"/>
    <property type="match status" value="1"/>
</dbReference>
<dbReference type="AlphaFoldDB" id="A0A665U5N4"/>
<dbReference type="CDD" id="cd00057">
    <property type="entry name" value="FA58C"/>
    <property type="match status" value="1"/>
</dbReference>
<keyword evidence="8" id="KW-1185">Reference proteome</keyword>
<evidence type="ECO:0000259" key="5">
    <source>
        <dbReference type="PROSITE" id="PS50022"/>
    </source>
</evidence>
<dbReference type="InterPro" id="IPR000421">
    <property type="entry name" value="FA58C"/>
</dbReference>
<comment type="caution">
    <text evidence="3">Lacks conserved residue(s) required for the propagation of feature annotation.</text>
</comment>
<dbReference type="Gene3D" id="3.40.630.10">
    <property type="entry name" value="Zn peptidases"/>
    <property type="match status" value="1"/>
</dbReference>
<dbReference type="GO" id="GO:0016485">
    <property type="term" value="P:protein processing"/>
    <property type="evidence" value="ECO:0007669"/>
    <property type="project" value="TreeGrafter"/>
</dbReference>
<dbReference type="Pfam" id="PF00246">
    <property type="entry name" value="Peptidase_M14"/>
    <property type="match status" value="1"/>
</dbReference>
<dbReference type="PROSITE" id="PS52035">
    <property type="entry name" value="PEPTIDASE_M14"/>
    <property type="match status" value="1"/>
</dbReference>
<feature type="domain" description="F5/8 type C" evidence="5">
    <location>
        <begin position="1"/>
        <end position="115"/>
    </location>
</feature>
<dbReference type="SMART" id="SM00231">
    <property type="entry name" value="FA58C"/>
    <property type="match status" value="1"/>
</dbReference>
<reference evidence="7" key="3">
    <citation type="submission" date="2025-09" db="UniProtKB">
        <authorList>
            <consortium name="Ensembl"/>
        </authorList>
    </citation>
    <scope>IDENTIFICATION</scope>
</reference>
<dbReference type="InterPro" id="IPR008979">
    <property type="entry name" value="Galactose-bd-like_sf"/>
</dbReference>
<dbReference type="Gene3D" id="2.60.40.1120">
    <property type="entry name" value="Carboxypeptidase-like, regulatory domain"/>
    <property type="match status" value="1"/>
</dbReference>
<keyword evidence="2" id="KW-0325">Glycoprotein</keyword>
<dbReference type="GO" id="GO:0005615">
    <property type="term" value="C:extracellular space"/>
    <property type="evidence" value="ECO:0007669"/>
    <property type="project" value="TreeGrafter"/>
</dbReference>
<gene>
    <name evidence="7" type="primary">aebp1b</name>
</gene>
<dbReference type="GO" id="GO:0004181">
    <property type="term" value="F:metallocarboxypeptidase activity"/>
    <property type="evidence" value="ECO:0007669"/>
    <property type="project" value="InterPro"/>
</dbReference>
<evidence type="ECO:0000256" key="2">
    <source>
        <dbReference type="ARBA" id="ARBA00023180"/>
    </source>
</evidence>
<dbReference type="SMART" id="SM00631">
    <property type="entry name" value="Zn_pept"/>
    <property type="match status" value="1"/>
</dbReference>
<feature type="region of interest" description="Disordered" evidence="4">
    <location>
        <begin position="596"/>
        <end position="619"/>
    </location>
</feature>
<dbReference type="GO" id="GO:0001227">
    <property type="term" value="F:DNA-binding transcription repressor activity, RNA polymerase II-specific"/>
    <property type="evidence" value="ECO:0007669"/>
    <property type="project" value="TreeGrafter"/>
</dbReference>
<evidence type="ECO:0000313" key="8">
    <source>
        <dbReference type="Proteomes" id="UP000472264"/>
    </source>
</evidence>
<reference evidence="7" key="2">
    <citation type="submission" date="2025-08" db="UniProtKB">
        <authorList>
            <consortium name="Ensembl"/>
        </authorList>
    </citation>
    <scope>IDENTIFICATION</scope>
</reference>
<evidence type="ECO:0000259" key="6">
    <source>
        <dbReference type="PROSITE" id="PS52035"/>
    </source>
</evidence>
<dbReference type="GO" id="GO:0000977">
    <property type="term" value="F:RNA polymerase II transcription regulatory region sequence-specific DNA binding"/>
    <property type="evidence" value="ECO:0007669"/>
    <property type="project" value="TreeGrafter"/>
</dbReference>
<dbReference type="PANTHER" id="PTHR11532">
    <property type="entry name" value="PROTEASE M14 CARBOXYPEPTIDASE"/>
    <property type="match status" value="1"/>
</dbReference>